<evidence type="ECO:0000313" key="11">
    <source>
        <dbReference type="Proteomes" id="UP000694866"/>
    </source>
</evidence>
<dbReference type="GO" id="GO:0005737">
    <property type="term" value="C:cytoplasm"/>
    <property type="evidence" value="ECO:0007669"/>
    <property type="project" value="UniProtKB-SubCell"/>
</dbReference>
<dbReference type="GeneID" id="105266733"/>
<sequence length="492" mass="56809">MGSESSGSGVECFWGNLKDHPRCPHGPTLLFGKRENGEIKQHFACSACRDRKLCAFYLEKTDKLTKIQKTTWQTESRKFSLQYDHRKYFLRLNEILSERPENRGFCHTCGRLVFIGEIHKHKDHDSITGITNEELKNPTKILKPLSNPKKEAQYMFSEKATADVVDLLIKAGAKHVLCIGAPRIHEYISKNHEEMTSLLLDFDGRYHNFFGPLSFCWYNLFNHHFFSEEAREVFRDFLTQDNGTNVFLVCDPPFGGRVEFMSQTIKSITDSHRVWNKLETDTLKIFFIFPYFMESIMQNKSNPRGVEGGLKDLQMSDYKVDYENHPLFVTGSSGRKYGSPVRIFTNVSLNLLKLPGDGYKWCKRCDKWVASENKHCKLCKSCTSKDGRRYRHCKICNRCVKPTWKHCDKCQRCVLEKHACGIKPKITGECFKCSRTDHIAKDCPGEKLPKKRKTPADGSPKKKKRKLEGVSVKKSTPLTKKYLKNLSLKNTN</sequence>
<keyword evidence="3" id="KW-0489">Methyltransferase</keyword>
<evidence type="ECO:0000313" key="12">
    <source>
        <dbReference type="RefSeq" id="XP_011303418.1"/>
    </source>
</evidence>
<dbReference type="KEGG" id="fas:105266733"/>
<evidence type="ECO:0000256" key="1">
    <source>
        <dbReference type="ARBA" id="ARBA00004496"/>
    </source>
</evidence>
<feature type="region of interest" description="Disordered" evidence="7">
    <location>
        <begin position="444"/>
        <end position="476"/>
    </location>
</feature>
<dbReference type="GO" id="GO:0003676">
    <property type="term" value="F:nucleic acid binding"/>
    <property type="evidence" value="ECO:0007669"/>
    <property type="project" value="InterPro"/>
</dbReference>
<dbReference type="SMART" id="SM00343">
    <property type="entry name" value="ZnF_C2HC"/>
    <property type="match status" value="1"/>
</dbReference>
<dbReference type="Proteomes" id="UP000694866">
    <property type="component" value="Unplaced"/>
</dbReference>
<keyword evidence="6" id="KW-0862">Zinc</keyword>
<dbReference type="Pfam" id="PF10237">
    <property type="entry name" value="N6-adenineMlase"/>
    <property type="match status" value="1"/>
</dbReference>
<feature type="domain" description="CCHC-type" evidence="8">
    <location>
        <begin position="430"/>
        <end position="444"/>
    </location>
</feature>
<gene>
    <name evidence="10" type="primary">zcchc4</name>
    <name evidence="12" type="synonym">LOC105266733</name>
    <name evidence="10" type="ORF">g.57002</name>
</gene>
<keyword evidence="4" id="KW-0808">Transferase</keyword>
<keyword evidence="6" id="KW-0863">Zinc-finger</keyword>
<accession>A0A9R1T644</accession>
<keyword evidence="5" id="KW-0539">Nucleus</keyword>
<keyword evidence="2" id="KW-0963">Cytoplasm</keyword>
<dbReference type="InterPro" id="IPR039846">
    <property type="entry name" value="ZCCHC4"/>
</dbReference>
<dbReference type="InterPro" id="IPR002052">
    <property type="entry name" value="DNA_methylase_N6_adenine_CS"/>
</dbReference>
<dbReference type="GO" id="GO:0008270">
    <property type="term" value="F:zinc ion binding"/>
    <property type="evidence" value="ECO:0007669"/>
    <property type="project" value="UniProtKB-KW"/>
</dbReference>
<feature type="domain" description="CTCHY-type" evidence="9">
    <location>
        <begin position="357"/>
        <end position="418"/>
    </location>
</feature>
<dbReference type="PROSITE" id="PS50216">
    <property type="entry name" value="DHHC"/>
    <property type="match status" value="1"/>
</dbReference>
<dbReference type="Gene3D" id="4.10.60.10">
    <property type="entry name" value="Zinc finger, CCHC-type"/>
    <property type="match status" value="1"/>
</dbReference>
<evidence type="ECO:0000256" key="4">
    <source>
        <dbReference type="ARBA" id="ARBA00022679"/>
    </source>
</evidence>
<evidence type="ECO:0000256" key="6">
    <source>
        <dbReference type="PROSITE-ProRule" id="PRU00047"/>
    </source>
</evidence>
<dbReference type="PANTHER" id="PTHR13493">
    <property type="entry name" value="ZINC FINGER CCHC DOMAIN-CONTAINING"/>
    <property type="match status" value="1"/>
</dbReference>
<proteinExistence type="predicted"/>
<evidence type="ECO:0000313" key="10">
    <source>
        <dbReference type="EMBL" id="JAG80158.1"/>
    </source>
</evidence>
<dbReference type="Pfam" id="PF00098">
    <property type="entry name" value="zf-CCHC"/>
    <property type="match status" value="1"/>
</dbReference>
<organism evidence="10">
    <name type="scientific">Fopius arisanus</name>
    <dbReference type="NCBI Taxonomy" id="64838"/>
    <lineage>
        <taxon>Eukaryota</taxon>
        <taxon>Metazoa</taxon>
        <taxon>Ecdysozoa</taxon>
        <taxon>Arthropoda</taxon>
        <taxon>Hexapoda</taxon>
        <taxon>Insecta</taxon>
        <taxon>Pterygota</taxon>
        <taxon>Neoptera</taxon>
        <taxon>Endopterygota</taxon>
        <taxon>Hymenoptera</taxon>
        <taxon>Apocrita</taxon>
        <taxon>Ichneumonoidea</taxon>
        <taxon>Braconidae</taxon>
        <taxon>Opiinae</taxon>
        <taxon>Fopius</taxon>
    </lineage>
</organism>
<evidence type="ECO:0000259" key="9">
    <source>
        <dbReference type="PROSITE" id="PS51270"/>
    </source>
</evidence>
<dbReference type="InterPro" id="IPR041370">
    <property type="entry name" value="Mlase_EEF1AKMT1/ZCCHC4"/>
</dbReference>
<reference evidence="10" key="1">
    <citation type="submission" date="2015-01" db="EMBL/GenBank/DDBJ databases">
        <title>Transcriptome Assembly of Fopius arisanus.</title>
        <authorList>
            <person name="Geib S."/>
        </authorList>
    </citation>
    <scope>NUCLEOTIDE SEQUENCE</scope>
</reference>
<dbReference type="GO" id="GO:0005730">
    <property type="term" value="C:nucleolus"/>
    <property type="evidence" value="ECO:0007669"/>
    <property type="project" value="TreeGrafter"/>
</dbReference>
<evidence type="ECO:0000256" key="7">
    <source>
        <dbReference type="SAM" id="MobiDB-lite"/>
    </source>
</evidence>
<evidence type="ECO:0000256" key="2">
    <source>
        <dbReference type="ARBA" id="ARBA00022490"/>
    </source>
</evidence>
<comment type="subcellular location">
    <subcellularLocation>
        <location evidence="1">Cytoplasm</location>
    </subcellularLocation>
</comment>
<protein>
    <submittedName>
        <fullName evidence="10">Zcchc4 protein</fullName>
    </submittedName>
    <submittedName>
        <fullName evidence="12">Zinc finger CCHC domain-containing protein 4</fullName>
    </submittedName>
</protein>
<keyword evidence="6" id="KW-0479">Metal-binding</keyword>
<dbReference type="AlphaFoldDB" id="A0A0C9RSH4"/>
<evidence type="ECO:0000256" key="3">
    <source>
        <dbReference type="ARBA" id="ARBA00022603"/>
    </source>
</evidence>
<name>A0A0C9RSH4_9HYME</name>
<dbReference type="PROSITE" id="PS50158">
    <property type="entry name" value="ZF_CCHC"/>
    <property type="match status" value="1"/>
</dbReference>
<reference evidence="12" key="2">
    <citation type="submission" date="2025-04" db="UniProtKB">
        <authorList>
            <consortium name="RefSeq"/>
        </authorList>
    </citation>
    <scope>IDENTIFICATION</scope>
    <source>
        <strain evidence="12">USDA-PBARC FA_bdor</strain>
        <tissue evidence="12">Whole organism</tissue>
    </source>
</reference>
<dbReference type="EMBL" id="GBYB01010391">
    <property type="protein sequence ID" value="JAG80158.1"/>
    <property type="molecule type" value="Transcribed_RNA"/>
</dbReference>
<dbReference type="PROSITE" id="PS51270">
    <property type="entry name" value="ZF_CTCHY"/>
    <property type="match status" value="1"/>
</dbReference>
<dbReference type="PROSITE" id="PS00092">
    <property type="entry name" value="N6_MTASE"/>
    <property type="match status" value="1"/>
</dbReference>
<keyword evidence="11" id="KW-1185">Reference proteome</keyword>
<evidence type="ECO:0000259" key="8">
    <source>
        <dbReference type="PROSITE" id="PS50158"/>
    </source>
</evidence>
<dbReference type="RefSeq" id="XP_011303418.1">
    <property type="nucleotide sequence ID" value="XM_011305116.1"/>
</dbReference>
<dbReference type="PANTHER" id="PTHR13493:SF3">
    <property type="entry name" value="RRNA N6-ADENOSINE-METHYLTRANSFERASE ZCCHC4"/>
    <property type="match status" value="1"/>
</dbReference>
<dbReference type="InterPro" id="IPR017921">
    <property type="entry name" value="Znf_CTCHY"/>
</dbReference>
<dbReference type="GO" id="GO:0008988">
    <property type="term" value="F:rRNA (adenine-N6-)-methyltransferase activity"/>
    <property type="evidence" value="ECO:0007669"/>
    <property type="project" value="InterPro"/>
</dbReference>
<accession>A0A0C9RSH4</accession>
<dbReference type="InterPro" id="IPR001878">
    <property type="entry name" value="Znf_CCHC"/>
</dbReference>
<evidence type="ECO:0000256" key="5">
    <source>
        <dbReference type="ARBA" id="ARBA00023242"/>
    </source>
</evidence>
<dbReference type="OrthoDB" id="431817at2759"/>